<dbReference type="SUPFAM" id="SSF103481">
    <property type="entry name" value="Multidrug resistance efflux transporter EmrE"/>
    <property type="match status" value="1"/>
</dbReference>
<dbReference type="PANTHER" id="PTHR30561:SF1">
    <property type="entry name" value="MULTIDRUG TRANSPORTER EMRE"/>
    <property type="match status" value="1"/>
</dbReference>
<dbReference type="EMBL" id="AP022620">
    <property type="protein sequence ID" value="BBZ76219.1"/>
    <property type="molecule type" value="Genomic_DNA"/>
</dbReference>
<feature type="transmembrane region" description="Helical" evidence="11">
    <location>
        <begin position="96"/>
        <end position="118"/>
    </location>
</feature>
<dbReference type="InterPro" id="IPR000390">
    <property type="entry name" value="Small_drug/metabolite_transptr"/>
</dbReference>
<keyword evidence="13" id="KW-1185">Reference proteome</keyword>
<dbReference type="InterPro" id="IPR045324">
    <property type="entry name" value="Small_multidrug_res"/>
</dbReference>
<dbReference type="GO" id="GO:0005886">
    <property type="term" value="C:plasma membrane"/>
    <property type="evidence" value="ECO:0007669"/>
    <property type="project" value="UniProtKB-SubCell"/>
</dbReference>
<proteinExistence type="inferred from homology"/>
<dbReference type="InterPro" id="IPR037185">
    <property type="entry name" value="EmrE-like"/>
</dbReference>
<accession>A0A6N4W5B6</accession>
<evidence type="ECO:0008006" key="14">
    <source>
        <dbReference type="Google" id="ProtNLM"/>
    </source>
</evidence>
<dbReference type="KEGG" id="many:MANY_15560"/>
<protein>
    <recommendedName>
        <fullName evidence="14">QacE family quaternary ammonium compound efflux SMR transporter</fullName>
    </recommendedName>
</protein>
<reference evidence="12 13" key="1">
    <citation type="journal article" date="2019" name="Emerg. Microbes Infect.">
        <title>Comprehensive subspecies identification of 175 nontuberculous mycobacteria species based on 7547 genomic profiles.</title>
        <authorList>
            <person name="Matsumoto Y."/>
            <person name="Kinjo T."/>
            <person name="Motooka D."/>
            <person name="Nabeya D."/>
            <person name="Jung N."/>
            <person name="Uechi K."/>
            <person name="Horii T."/>
            <person name="Iida T."/>
            <person name="Fujita J."/>
            <person name="Nakamura S."/>
        </authorList>
    </citation>
    <scope>NUCLEOTIDE SEQUENCE [LARGE SCALE GENOMIC DNA]</scope>
    <source>
        <strain evidence="12 13">JCM 30275</strain>
    </source>
</reference>
<keyword evidence="8" id="KW-0046">Antibiotic resistance</keyword>
<evidence type="ECO:0000256" key="6">
    <source>
        <dbReference type="ARBA" id="ARBA00022989"/>
    </source>
</evidence>
<evidence type="ECO:0000256" key="5">
    <source>
        <dbReference type="ARBA" id="ARBA00022692"/>
    </source>
</evidence>
<gene>
    <name evidence="12" type="ORF">MANY_15560</name>
</gene>
<keyword evidence="3" id="KW-0813">Transport</keyword>
<dbReference type="AlphaFoldDB" id="A0A6N4W5B6"/>
<feature type="transmembrane region" description="Helical" evidence="11">
    <location>
        <begin position="44"/>
        <end position="63"/>
    </location>
</feature>
<evidence type="ECO:0000256" key="4">
    <source>
        <dbReference type="ARBA" id="ARBA00022475"/>
    </source>
</evidence>
<feature type="region of interest" description="Disordered" evidence="10">
    <location>
        <begin position="15"/>
        <end position="36"/>
    </location>
</feature>
<evidence type="ECO:0000313" key="13">
    <source>
        <dbReference type="Proteomes" id="UP000467249"/>
    </source>
</evidence>
<name>A0A6N4W5B6_9MYCO</name>
<keyword evidence="7 11" id="KW-0472">Membrane</keyword>
<evidence type="ECO:0000256" key="3">
    <source>
        <dbReference type="ARBA" id="ARBA00022448"/>
    </source>
</evidence>
<dbReference type="Gene3D" id="1.10.3730.20">
    <property type="match status" value="1"/>
</dbReference>
<dbReference type="GO" id="GO:0022857">
    <property type="term" value="F:transmembrane transporter activity"/>
    <property type="evidence" value="ECO:0007669"/>
    <property type="project" value="InterPro"/>
</dbReference>
<keyword evidence="6 11" id="KW-1133">Transmembrane helix</keyword>
<keyword evidence="4" id="KW-1003">Cell membrane</keyword>
<evidence type="ECO:0000313" key="12">
    <source>
        <dbReference type="EMBL" id="BBZ76219.1"/>
    </source>
</evidence>
<sequence>MRRWAAHTTAILAGLLTPGPPPGVGTGDSARSSEQTEVPRVRKWVLLLGAISIEVTATLSLRASVDQKAWLLVVVVGYLASFVLLAMVLRAGMPVGVAYGIWGALGTAITAVTATVIFGDPFTTPIIAGIALIIGGVLMVELGSRHTDGGTG</sequence>
<evidence type="ECO:0000256" key="2">
    <source>
        <dbReference type="ARBA" id="ARBA00007822"/>
    </source>
</evidence>
<organism evidence="12 13">
    <name type="scientific">Mycolicibacterium anyangense</name>
    <dbReference type="NCBI Taxonomy" id="1431246"/>
    <lineage>
        <taxon>Bacteria</taxon>
        <taxon>Bacillati</taxon>
        <taxon>Actinomycetota</taxon>
        <taxon>Actinomycetes</taxon>
        <taxon>Mycobacteriales</taxon>
        <taxon>Mycobacteriaceae</taxon>
        <taxon>Mycolicibacterium</taxon>
    </lineage>
</organism>
<comment type="similarity">
    <text evidence="2">Belongs to the drug/metabolite transporter (DMT) superfamily. Small multidrug resistance (SMR) (TC 2.A.7.1) family. Mmr subfamily.</text>
</comment>
<dbReference type="PANTHER" id="PTHR30561">
    <property type="entry name" value="SMR FAMILY PROTON-DEPENDENT DRUG EFFLUX TRANSPORTER SUGE"/>
    <property type="match status" value="1"/>
</dbReference>
<dbReference type="Proteomes" id="UP000467249">
    <property type="component" value="Chromosome"/>
</dbReference>
<keyword evidence="5 9" id="KW-0812">Transmembrane</keyword>
<evidence type="ECO:0000256" key="9">
    <source>
        <dbReference type="RuleBase" id="RU003942"/>
    </source>
</evidence>
<evidence type="ECO:0000256" key="10">
    <source>
        <dbReference type="SAM" id="MobiDB-lite"/>
    </source>
</evidence>
<evidence type="ECO:0000256" key="1">
    <source>
        <dbReference type="ARBA" id="ARBA00004651"/>
    </source>
</evidence>
<feature type="transmembrane region" description="Helical" evidence="11">
    <location>
        <begin position="69"/>
        <end position="89"/>
    </location>
</feature>
<evidence type="ECO:0000256" key="7">
    <source>
        <dbReference type="ARBA" id="ARBA00023136"/>
    </source>
</evidence>
<comment type="subcellular location">
    <subcellularLocation>
        <location evidence="1 9">Cell membrane</location>
        <topology evidence="1 9">Multi-pass membrane protein</topology>
    </subcellularLocation>
</comment>
<dbReference type="Pfam" id="PF00893">
    <property type="entry name" value="Multi_Drug_Res"/>
    <property type="match status" value="1"/>
</dbReference>
<feature type="transmembrane region" description="Helical" evidence="11">
    <location>
        <begin position="124"/>
        <end position="143"/>
    </location>
</feature>
<evidence type="ECO:0000256" key="8">
    <source>
        <dbReference type="ARBA" id="ARBA00023251"/>
    </source>
</evidence>
<dbReference type="GO" id="GO:0046677">
    <property type="term" value="P:response to antibiotic"/>
    <property type="evidence" value="ECO:0007669"/>
    <property type="project" value="UniProtKB-KW"/>
</dbReference>
<evidence type="ECO:0000256" key="11">
    <source>
        <dbReference type="SAM" id="Phobius"/>
    </source>
</evidence>